<dbReference type="PANTHER" id="PTHR38490:SF1">
    <property type="entry name" value="CYSTEINE AND TYROSINE-RICH PROTEIN 1"/>
    <property type="match status" value="1"/>
</dbReference>
<evidence type="ECO:0000256" key="7">
    <source>
        <dbReference type="ARBA" id="ARBA00023136"/>
    </source>
</evidence>
<evidence type="ECO:0000256" key="6">
    <source>
        <dbReference type="ARBA" id="ARBA00022989"/>
    </source>
</evidence>
<dbReference type="AlphaFoldDB" id="A0A8C7DAR9"/>
<accession>A0A8C7DAR9</accession>
<dbReference type="GeneTree" id="ENSGT00940000167257"/>
<evidence type="ECO:0000256" key="3">
    <source>
        <dbReference type="ARBA" id="ARBA00016494"/>
    </source>
</evidence>
<keyword evidence="11" id="KW-1185">Reference proteome</keyword>
<reference evidence="10" key="2">
    <citation type="submission" date="2025-09" db="UniProtKB">
        <authorList>
            <consortium name="Ensembl"/>
        </authorList>
    </citation>
    <scope>IDENTIFICATION</scope>
</reference>
<sequence>MLSVDMERTEAAGWKFLRDSLLLCVFAGHSEAQCDGCVEYCCEGSPPFCCSYYAYMGDVLSGTAISGIVFGVVFLMGALAAFFLCVCMCVKNGRGARVDVFNTSYINTVSQGYPGKTDLGSGPSCPYNLIHYDQKAKLILGQLSESIWFHVLLVTCTSTVKCLNPNPAIFISISNNFQVTIKYLNVIVFPFKWQKNKQN</sequence>
<evidence type="ECO:0000313" key="10">
    <source>
        <dbReference type="Ensembl" id="ENSOKIP00005015777.1"/>
    </source>
</evidence>
<keyword evidence="4 8" id="KW-0812">Transmembrane</keyword>
<organism evidence="10 11">
    <name type="scientific">Oncorhynchus kisutch</name>
    <name type="common">Coho salmon</name>
    <name type="synonym">Salmo kisutch</name>
    <dbReference type="NCBI Taxonomy" id="8019"/>
    <lineage>
        <taxon>Eukaryota</taxon>
        <taxon>Metazoa</taxon>
        <taxon>Chordata</taxon>
        <taxon>Craniata</taxon>
        <taxon>Vertebrata</taxon>
        <taxon>Euteleostomi</taxon>
        <taxon>Actinopterygii</taxon>
        <taxon>Neopterygii</taxon>
        <taxon>Teleostei</taxon>
        <taxon>Protacanthopterygii</taxon>
        <taxon>Salmoniformes</taxon>
        <taxon>Salmonidae</taxon>
        <taxon>Salmoninae</taxon>
        <taxon>Oncorhynchus</taxon>
    </lineage>
</organism>
<reference evidence="10" key="1">
    <citation type="submission" date="2025-08" db="UniProtKB">
        <authorList>
            <consortium name="Ensembl"/>
        </authorList>
    </citation>
    <scope>IDENTIFICATION</scope>
</reference>
<evidence type="ECO:0000313" key="11">
    <source>
        <dbReference type="Proteomes" id="UP000694557"/>
    </source>
</evidence>
<evidence type="ECO:0000256" key="5">
    <source>
        <dbReference type="ARBA" id="ARBA00022729"/>
    </source>
</evidence>
<evidence type="ECO:0000256" key="2">
    <source>
        <dbReference type="ARBA" id="ARBA00009401"/>
    </source>
</evidence>
<keyword evidence="5 9" id="KW-0732">Signal</keyword>
<dbReference type="Pfam" id="PF10873">
    <property type="entry name" value="CYYR1"/>
    <property type="match status" value="1"/>
</dbReference>
<dbReference type="InterPro" id="IPR022640">
    <property type="entry name" value="CYYR1"/>
</dbReference>
<gene>
    <name evidence="10" type="primary">LOC109906168</name>
</gene>
<comment type="similarity">
    <text evidence="2">Belongs to the CYYR1 family.</text>
</comment>
<keyword evidence="6 8" id="KW-1133">Transmembrane helix</keyword>
<evidence type="ECO:0000256" key="8">
    <source>
        <dbReference type="SAM" id="Phobius"/>
    </source>
</evidence>
<dbReference type="Ensembl" id="ENSOKIT00005016780.1">
    <property type="protein sequence ID" value="ENSOKIP00005015777.1"/>
    <property type="gene ID" value="ENSOKIG00005007054.1"/>
</dbReference>
<feature type="chain" id="PRO_5034465688" description="Cysteine and tyrosine-rich protein 1" evidence="9">
    <location>
        <begin position="33"/>
        <end position="199"/>
    </location>
</feature>
<feature type="signal peptide" evidence="9">
    <location>
        <begin position="1"/>
        <end position="32"/>
    </location>
</feature>
<evidence type="ECO:0000256" key="4">
    <source>
        <dbReference type="ARBA" id="ARBA00022692"/>
    </source>
</evidence>
<protein>
    <recommendedName>
        <fullName evidence="3">Cysteine and tyrosine-rich protein 1</fullName>
    </recommendedName>
</protein>
<proteinExistence type="inferred from homology"/>
<dbReference type="GO" id="GO:0016020">
    <property type="term" value="C:membrane"/>
    <property type="evidence" value="ECO:0007669"/>
    <property type="project" value="UniProtKB-SubCell"/>
</dbReference>
<evidence type="ECO:0000256" key="9">
    <source>
        <dbReference type="SAM" id="SignalP"/>
    </source>
</evidence>
<keyword evidence="7 8" id="KW-0472">Membrane</keyword>
<evidence type="ECO:0000256" key="1">
    <source>
        <dbReference type="ARBA" id="ARBA00004479"/>
    </source>
</evidence>
<dbReference type="PANTHER" id="PTHR38490">
    <property type="entry name" value="CYSTEINE AND TYROSINE-RICH PROTEIN 1"/>
    <property type="match status" value="1"/>
</dbReference>
<feature type="transmembrane region" description="Helical" evidence="8">
    <location>
        <begin position="64"/>
        <end position="90"/>
    </location>
</feature>
<comment type="subcellular location">
    <subcellularLocation>
        <location evidence="1">Membrane</location>
        <topology evidence="1">Single-pass type I membrane protein</topology>
    </subcellularLocation>
</comment>
<name>A0A8C7DAR9_ONCKI</name>
<dbReference type="Proteomes" id="UP000694557">
    <property type="component" value="Unassembled WGS sequence"/>
</dbReference>